<dbReference type="SUPFAM" id="SSF56801">
    <property type="entry name" value="Acetyl-CoA synthetase-like"/>
    <property type="match status" value="1"/>
</dbReference>
<dbReference type="Gene3D" id="3.40.50.12780">
    <property type="entry name" value="N-terminal domain of ligase-like"/>
    <property type="match status" value="1"/>
</dbReference>
<keyword evidence="4" id="KW-1185">Reference proteome</keyword>
<protein>
    <submittedName>
        <fullName evidence="3">Acetyl-CoA synthetase-like protein</fullName>
    </submittedName>
</protein>
<keyword evidence="1" id="KW-0812">Transmembrane</keyword>
<dbReference type="Proteomes" id="UP000812287">
    <property type="component" value="Unassembled WGS sequence"/>
</dbReference>
<sequence length="811" mass="90651">MTFPTPQGRSSPMFNHPPLDGSLTFPEIVDYNAEHSPNHPLFRYEDPDTEDVCMILWSEGIAAFHTAGQYIKKYLYDDESPIVISILANANTLMFFATILGIMCLGHMLFAISIWNSVPAVMHLMKATNSKYFVVTPDGPVQKIVDIVCRQNDDKKITTTIPMPTFSEIFIGSYEPLLPFKQPDWKSTAFIMHSSETTWFPSSILQSHEAMVRVPCALVFPYYTSPFSDDSEVDLCGEVITTQSCPMYHMLGFWTASLSIGVGAITAYFPPHQPAIIPTADHFLSSIMKMKCTYIFSVLSFLEQWAHDPAAIQALTVVTKGVKDAGDLLSHNRVNLISAFGLMEIGGVSVIFAKFVPQKGWEWMRLARNLEATFVPTEERDIYRLFIKKSAFCTLTVLNSDIDSVLVFDTKDLAPLVKSPICCYMVLTSPCVVEAALLSDKCISGAVIFGRGGFQPGVLIQPSAEYVFDLKDTKRLVEYRSLIWRVILKAYKQEIQDMYKAVDAASPDIPIPQMLTLKIATNVVRDIVKGTLQEDIVMLRKSHMPVGVIRSLLPNFVFDLPTIVALGVFVHEIILGASTIGERNDISKEAEPYYPEANAVPNQGQTIVKPREGNKPPLIMIHDQFCAGGFFFEYASYTENILLTVLVKLFEDQRDTVLQAVMLDHFPTSFVHFANKSGNPDSRIPANLKVILNRGIEAIGGLMNRDANWESLNFFKIGVYNLKTYITATAEFVYDLTTDSDGRASMEAMAPIIVVVAQEEALASFAKEDREEWVDLGVKRCLPDAWVVSVSEGHYEFLTDDMVIQVLQEGY</sequence>
<dbReference type="InterPro" id="IPR000873">
    <property type="entry name" value="AMP-dep_synth/lig_dom"/>
</dbReference>
<reference evidence="3" key="1">
    <citation type="submission" date="2020-11" db="EMBL/GenBank/DDBJ databases">
        <title>Adaptations for nitrogen fixation in a non-lichenized fungal sporocarp promotes dispersal by wood-feeding termites.</title>
        <authorList>
            <consortium name="DOE Joint Genome Institute"/>
            <person name="Koch R.A."/>
            <person name="Yoon G."/>
            <person name="Arayal U."/>
            <person name="Lail K."/>
            <person name="Amirebrahimi M."/>
            <person name="Labutti K."/>
            <person name="Lipzen A."/>
            <person name="Riley R."/>
            <person name="Barry K."/>
            <person name="Henrissat B."/>
            <person name="Grigoriev I.V."/>
            <person name="Herr J.R."/>
            <person name="Aime M.C."/>
        </authorList>
    </citation>
    <scope>NUCLEOTIDE SEQUENCE</scope>
    <source>
        <strain evidence="3">MCA 3950</strain>
    </source>
</reference>
<keyword evidence="1" id="KW-1133">Transmembrane helix</keyword>
<dbReference type="EMBL" id="MU250543">
    <property type="protein sequence ID" value="KAG7443712.1"/>
    <property type="molecule type" value="Genomic_DNA"/>
</dbReference>
<proteinExistence type="predicted"/>
<dbReference type="Pfam" id="PF23562">
    <property type="entry name" value="AMP-binding_C_3"/>
    <property type="match status" value="1"/>
</dbReference>
<evidence type="ECO:0000256" key="1">
    <source>
        <dbReference type="SAM" id="Phobius"/>
    </source>
</evidence>
<dbReference type="Pfam" id="PF00501">
    <property type="entry name" value="AMP-binding"/>
    <property type="match status" value="1"/>
</dbReference>
<dbReference type="OrthoDB" id="429813at2759"/>
<dbReference type="InterPro" id="IPR042099">
    <property type="entry name" value="ANL_N_sf"/>
</dbReference>
<evidence type="ECO:0000259" key="2">
    <source>
        <dbReference type="Pfam" id="PF00501"/>
    </source>
</evidence>
<dbReference type="RefSeq" id="XP_043037212.1">
    <property type="nucleotide sequence ID" value="XM_043189644.1"/>
</dbReference>
<dbReference type="GeneID" id="66111941"/>
<name>A0A9P7VNH4_9AGAR</name>
<accession>A0A9P7VNH4</accession>
<evidence type="ECO:0000313" key="4">
    <source>
        <dbReference type="Proteomes" id="UP000812287"/>
    </source>
</evidence>
<comment type="caution">
    <text evidence="3">The sequence shown here is derived from an EMBL/GenBank/DDBJ whole genome shotgun (WGS) entry which is preliminary data.</text>
</comment>
<feature type="domain" description="AMP-dependent synthetase/ligase" evidence="2">
    <location>
        <begin position="90"/>
        <end position="311"/>
    </location>
</feature>
<feature type="transmembrane region" description="Helical" evidence="1">
    <location>
        <begin position="93"/>
        <end position="115"/>
    </location>
</feature>
<evidence type="ECO:0000313" key="3">
    <source>
        <dbReference type="EMBL" id="KAG7443712.1"/>
    </source>
</evidence>
<organism evidence="3 4">
    <name type="scientific">Guyanagaster necrorhizus</name>
    <dbReference type="NCBI Taxonomy" id="856835"/>
    <lineage>
        <taxon>Eukaryota</taxon>
        <taxon>Fungi</taxon>
        <taxon>Dikarya</taxon>
        <taxon>Basidiomycota</taxon>
        <taxon>Agaricomycotina</taxon>
        <taxon>Agaricomycetes</taxon>
        <taxon>Agaricomycetidae</taxon>
        <taxon>Agaricales</taxon>
        <taxon>Marasmiineae</taxon>
        <taxon>Physalacriaceae</taxon>
        <taxon>Guyanagaster</taxon>
    </lineage>
</organism>
<gene>
    <name evidence="3" type="ORF">BT62DRAFT_981906</name>
</gene>
<dbReference type="AlphaFoldDB" id="A0A9P7VNH4"/>
<keyword evidence="1" id="KW-0472">Membrane</keyword>